<dbReference type="AlphaFoldDB" id="X1QUZ7"/>
<comment type="caution">
    <text evidence="1">The sequence shown here is derived from an EMBL/GenBank/DDBJ whole genome shotgun (WGS) entry which is preliminary data.</text>
</comment>
<name>X1QUZ7_9ZZZZ</name>
<accession>X1QUZ7</accession>
<organism evidence="1">
    <name type="scientific">marine sediment metagenome</name>
    <dbReference type="NCBI Taxonomy" id="412755"/>
    <lineage>
        <taxon>unclassified sequences</taxon>
        <taxon>metagenomes</taxon>
        <taxon>ecological metagenomes</taxon>
    </lineage>
</organism>
<protein>
    <submittedName>
        <fullName evidence="1">Uncharacterized protein</fullName>
    </submittedName>
</protein>
<gene>
    <name evidence="1" type="ORF">S06H3_53882</name>
</gene>
<dbReference type="EMBL" id="BARV01034400">
    <property type="protein sequence ID" value="GAI58626.1"/>
    <property type="molecule type" value="Genomic_DNA"/>
</dbReference>
<sequence>MILYNELDLCIILSMIFFKKKEKEKNLKVAPVNLQPINASPDVLAEDVRYAIQVAYNYIKLLPGGSSFLHDKIVLELGPGINFGPALIFSCYGSRSIVADYYLSQWDQS</sequence>
<evidence type="ECO:0000313" key="1">
    <source>
        <dbReference type="EMBL" id="GAI58626.1"/>
    </source>
</evidence>
<proteinExistence type="predicted"/>
<reference evidence="1" key="1">
    <citation type="journal article" date="2014" name="Front. Microbiol.">
        <title>High frequency of phylogenetically diverse reductive dehalogenase-homologous genes in deep subseafloor sedimentary metagenomes.</title>
        <authorList>
            <person name="Kawai M."/>
            <person name="Futagami T."/>
            <person name="Toyoda A."/>
            <person name="Takaki Y."/>
            <person name="Nishi S."/>
            <person name="Hori S."/>
            <person name="Arai W."/>
            <person name="Tsubouchi T."/>
            <person name="Morono Y."/>
            <person name="Uchiyama I."/>
            <person name="Ito T."/>
            <person name="Fujiyama A."/>
            <person name="Inagaki F."/>
            <person name="Takami H."/>
        </authorList>
    </citation>
    <scope>NUCLEOTIDE SEQUENCE</scope>
    <source>
        <strain evidence="1">Expedition CK06-06</strain>
    </source>
</reference>